<dbReference type="Proteomes" id="UP000492821">
    <property type="component" value="Unassembled WGS sequence"/>
</dbReference>
<keyword evidence="2" id="KW-1185">Reference proteome</keyword>
<organism evidence="2 3">
    <name type="scientific">Panagrellus redivivus</name>
    <name type="common">Microworm</name>
    <dbReference type="NCBI Taxonomy" id="6233"/>
    <lineage>
        <taxon>Eukaryota</taxon>
        <taxon>Metazoa</taxon>
        <taxon>Ecdysozoa</taxon>
        <taxon>Nematoda</taxon>
        <taxon>Chromadorea</taxon>
        <taxon>Rhabditida</taxon>
        <taxon>Tylenchina</taxon>
        <taxon>Panagrolaimomorpha</taxon>
        <taxon>Panagrolaimoidea</taxon>
        <taxon>Panagrolaimidae</taxon>
        <taxon>Panagrellus</taxon>
    </lineage>
</organism>
<accession>A0A7E5A1Z7</accession>
<protein>
    <submittedName>
        <fullName evidence="3">NPL domain-containing protein</fullName>
    </submittedName>
</protein>
<name>A0A7E5A1Z7_PANRE</name>
<sequence>MPRYAQRTLSTPGHHVTQLKKKQTVARFSVDRRPACAGLSVSFGMGAQIMPFPVTKLPYDLRARLSELSFPAERYNLQIAAGNIPICPPKFQKAENSDSTTFLGDFETGEITAMVDSDYEGGIYWLDLDNDIVTVCTDSVSFEHFALAALESDALKTMVLSAHVVYLHDCYISLEFLAKQFSMFHLQPKEIYIDQSVEHQRHTQTVQTSSRDNIIQYCYPVAVKLLLEGPFKAIVTFTVDDLIEYFQTLDGDFMVHLTISNVSFYDSDDDFDDDASNDDTAKENTEKLMLELSQKLKFYDSKETPTVPHIIIPSENGISKTYCFNDCKCGDRKRGRESTEVPNETYHVSSKKSK</sequence>
<reference evidence="2" key="1">
    <citation type="journal article" date="2013" name="Genetics">
        <title>The draft genome and transcriptome of Panagrellus redivivus are shaped by the harsh demands of a free-living lifestyle.</title>
        <authorList>
            <person name="Srinivasan J."/>
            <person name="Dillman A.R."/>
            <person name="Macchietto M.G."/>
            <person name="Heikkinen L."/>
            <person name="Lakso M."/>
            <person name="Fracchia K.M."/>
            <person name="Antoshechkin I."/>
            <person name="Mortazavi A."/>
            <person name="Wong G."/>
            <person name="Sternberg P.W."/>
        </authorList>
    </citation>
    <scope>NUCLEOTIDE SEQUENCE [LARGE SCALE GENOMIC DNA]</scope>
    <source>
        <strain evidence="2">MT8872</strain>
    </source>
</reference>
<evidence type="ECO:0000313" key="3">
    <source>
        <dbReference type="WBParaSite" id="Pan_g9824.t1"/>
    </source>
</evidence>
<evidence type="ECO:0000313" key="2">
    <source>
        <dbReference type="Proteomes" id="UP000492821"/>
    </source>
</evidence>
<dbReference type="AlphaFoldDB" id="A0A7E5A1Z7"/>
<reference evidence="3" key="2">
    <citation type="submission" date="2020-10" db="UniProtKB">
        <authorList>
            <consortium name="WormBaseParasite"/>
        </authorList>
    </citation>
    <scope>IDENTIFICATION</scope>
</reference>
<evidence type="ECO:0000256" key="1">
    <source>
        <dbReference type="SAM" id="MobiDB-lite"/>
    </source>
</evidence>
<dbReference type="WBParaSite" id="Pan_g9824.t1">
    <property type="protein sequence ID" value="Pan_g9824.t1"/>
    <property type="gene ID" value="Pan_g9824"/>
</dbReference>
<feature type="region of interest" description="Disordered" evidence="1">
    <location>
        <begin position="331"/>
        <end position="354"/>
    </location>
</feature>
<proteinExistence type="predicted"/>